<dbReference type="AlphaFoldDB" id="A0A1D6JAG3"/>
<organism evidence="1">
    <name type="scientific">Zea mays</name>
    <name type="common">Maize</name>
    <dbReference type="NCBI Taxonomy" id="4577"/>
    <lineage>
        <taxon>Eukaryota</taxon>
        <taxon>Viridiplantae</taxon>
        <taxon>Streptophyta</taxon>
        <taxon>Embryophyta</taxon>
        <taxon>Tracheophyta</taxon>
        <taxon>Spermatophyta</taxon>
        <taxon>Magnoliopsida</taxon>
        <taxon>Liliopsida</taxon>
        <taxon>Poales</taxon>
        <taxon>Poaceae</taxon>
        <taxon>PACMAD clade</taxon>
        <taxon>Panicoideae</taxon>
        <taxon>Andropogonodae</taxon>
        <taxon>Andropogoneae</taxon>
        <taxon>Tripsacinae</taxon>
        <taxon>Zea</taxon>
    </lineage>
</organism>
<evidence type="ECO:0000313" key="1">
    <source>
        <dbReference type="EMBL" id="AQK44869.1"/>
    </source>
</evidence>
<gene>
    <name evidence="1" type="ORF">ZEAMMB73_Zm00001d025855</name>
</gene>
<proteinExistence type="predicted"/>
<protein>
    <submittedName>
        <fullName evidence="1">Uncharacterized protein</fullName>
    </submittedName>
</protein>
<dbReference type="EMBL" id="CM000786">
    <property type="protein sequence ID" value="AQK44869.1"/>
    <property type="molecule type" value="Genomic_DNA"/>
</dbReference>
<reference evidence="1" key="1">
    <citation type="submission" date="2015-12" db="EMBL/GenBank/DDBJ databases">
        <title>Update maize B73 reference genome by single molecule sequencing technologies.</title>
        <authorList>
            <consortium name="Maize Genome Sequencing Project"/>
            <person name="Ware D."/>
        </authorList>
    </citation>
    <scope>NUCLEOTIDE SEQUENCE</scope>
    <source>
        <tissue evidence="1">Seedling</tissue>
    </source>
</reference>
<sequence length="59" mass="6790">MNIFISFFSATNQISSSEVSLQQCSCMVLRLSFPFYLCSQSRCIMHVVVWKLDKPIILV</sequence>
<name>A0A1D6JAG3_MAIZE</name>
<accession>A0A1D6JAG3</accession>